<protein>
    <recommendedName>
        <fullName evidence="2">histidine kinase</fullName>
        <ecNumber evidence="2">2.7.13.3</ecNumber>
    </recommendedName>
</protein>
<dbReference type="InterPro" id="IPR051315">
    <property type="entry name" value="Bact_Chemotaxis_CheA"/>
</dbReference>
<evidence type="ECO:0000313" key="8">
    <source>
        <dbReference type="Proteomes" id="UP001370348"/>
    </source>
</evidence>
<dbReference type="Gene3D" id="3.30.565.10">
    <property type="entry name" value="Histidine kinase-like ATPase, C-terminal domain"/>
    <property type="match status" value="1"/>
</dbReference>
<evidence type="ECO:0000256" key="1">
    <source>
        <dbReference type="ARBA" id="ARBA00000085"/>
    </source>
</evidence>
<dbReference type="PROSITE" id="PS50109">
    <property type="entry name" value="HIS_KIN"/>
    <property type="match status" value="1"/>
</dbReference>
<evidence type="ECO:0000256" key="2">
    <source>
        <dbReference type="ARBA" id="ARBA00012438"/>
    </source>
</evidence>
<dbReference type="SMART" id="SM00387">
    <property type="entry name" value="HATPase_c"/>
    <property type="match status" value="1"/>
</dbReference>
<dbReference type="InterPro" id="IPR008207">
    <property type="entry name" value="Sig_transdc_His_kin_Hpt_dom"/>
</dbReference>
<proteinExistence type="predicted"/>
<dbReference type="CDD" id="cd00088">
    <property type="entry name" value="HPT"/>
    <property type="match status" value="1"/>
</dbReference>
<comment type="catalytic activity">
    <reaction evidence="1">
        <text>ATP + protein L-histidine = ADP + protein N-phospho-L-histidine.</text>
        <dbReference type="EC" id="2.7.13.3"/>
    </reaction>
</comment>
<dbReference type="PRINTS" id="PR00344">
    <property type="entry name" value="BCTRLSENSOR"/>
</dbReference>
<keyword evidence="8" id="KW-1185">Reference proteome</keyword>
<sequence>MSENVDPELTRLLILELRRHLPALEKKPPNLEACRRTLHALKGSAGLAGESELAASLQRLERRVREGEIPAIVEASHLVKRAVERLESGHRFAGSAWPEPPSDLRPQALDPMVRTQYTEEISDRLRAIDAALAFAGDPVDAAMAAYRHVHTMKGAASAVGDEPMSWFCHGLEERLKSATVHERAVAALQELGGFRAVLGALLDDPETALRTLRGMPSKGRISTLPTPRPSQRPEEEPRTFGVDDGTIRVEAQSIDRLLDRFVVIGLARERIAGQVERTRGRAGRLRRMRAELSEALRLIGPPRPWGAPAAALKRVDKAIATLTDMTDEIDRAAYEMRAGDLVLKDSVSDARGELAAMRQMPVGQMFARIASAVEAEARRSRREVVVRIEGAEETIDRRLSEMLLEPCLQIARNSVAHGIEPPQNRTEMGKPSAGTIKLSARKGGSRLTITISDDGQGVDVTAVRKRAVDAGAVAPALADAADDNTLLALLFLPGFSTRETSDLLAGRGIGLDIALGSIQRLRGALRLSSRHGEGFAARVEIPIETGLASVLWIGAGGEEYAVPAANARAVRKNGMENGPRVPHLSACLEARTNDQAPLALEIGLYDDPPYAVGIDSVGRTEKVLVRPLTPLVSTMGPYAGAIVREDGSLRLAIDVYALAPRARALGAVPEAHTSVFPLRDGT</sequence>
<dbReference type="InterPro" id="IPR036890">
    <property type="entry name" value="HATPase_C_sf"/>
</dbReference>
<dbReference type="RefSeq" id="WP_394823836.1">
    <property type="nucleotide sequence ID" value="NZ_CP089984.1"/>
</dbReference>
<dbReference type="Gene3D" id="1.20.120.160">
    <property type="entry name" value="HPT domain"/>
    <property type="match status" value="2"/>
</dbReference>
<feature type="domain" description="HPt" evidence="6">
    <location>
        <begin position="1"/>
        <end position="96"/>
    </location>
</feature>
<evidence type="ECO:0000313" key="7">
    <source>
        <dbReference type="EMBL" id="WXB14218.1"/>
    </source>
</evidence>
<dbReference type="PANTHER" id="PTHR43395:SF1">
    <property type="entry name" value="CHEMOTAXIS PROTEIN CHEA"/>
    <property type="match status" value="1"/>
</dbReference>
<dbReference type="SUPFAM" id="SSF55874">
    <property type="entry name" value="ATPase domain of HSP90 chaperone/DNA topoisomerase II/histidine kinase"/>
    <property type="match status" value="1"/>
</dbReference>
<evidence type="ECO:0000256" key="3">
    <source>
        <dbReference type="PROSITE-ProRule" id="PRU00110"/>
    </source>
</evidence>
<keyword evidence="3" id="KW-0597">Phosphoprotein</keyword>
<feature type="domain" description="Histidine kinase" evidence="5">
    <location>
        <begin position="409"/>
        <end position="545"/>
    </location>
</feature>
<dbReference type="InterPro" id="IPR036641">
    <property type="entry name" value="HPT_dom_sf"/>
</dbReference>
<organism evidence="7 8">
    <name type="scientific">Pendulispora albinea</name>
    <dbReference type="NCBI Taxonomy" id="2741071"/>
    <lineage>
        <taxon>Bacteria</taxon>
        <taxon>Pseudomonadati</taxon>
        <taxon>Myxococcota</taxon>
        <taxon>Myxococcia</taxon>
        <taxon>Myxococcales</taxon>
        <taxon>Sorangiineae</taxon>
        <taxon>Pendulisporaceae</taxon>
        <taxon>Pendulispora</taxon>
    </lineage>
</organism>
<dbReference type="PANTHER" id="PTHR43395">
    <property type="entry name" value="SENSOR HISTIDINE KINASE CHEA"/>
    <property type="match status" value="1"/>
</dbReference>
<dbReference type="Proteomes" id="UP001370348">
    <property type="component" value="Chromosome"/>
</dbReference>
<dbReference type="EC" id="2.7.13.3" evidence="2"/>
<dbReference type="PROSITE" id="PS50894">
    <property type="entry name" value="HPT"/>
    <property type="match status" value="2"/>
</dbReference>
<feature type="region of interest" description="Disordered" evidence="4">
    <location>
        <begin position="216"/>
        <end position="241"/>
    </location>
</feature>
<dbReference type="InterPro" id="IPR005467">
    <property type="entry name" value="His_kinase_dom"/>
</dbReference>
<evidence type="ECO:0000259" key="5">
    <source>
        <dbReference type="PROSITE" id="PS50109"/>
    </source>
</evidence>
<dbReference type="Pfam" id="PF01627">
    <property type="entry name" value="Hpt"/>
    <property type="match status" value="2"/>
</dbReference>
<dbReference type="SUPFAM" id="SSF47226">
    <property type="entry name" value="Histidine-containing phosphotransfer domain, HPT domain"/>
    <property type="match status" value="2"/>
</dbReference>
<feature type="domain" description="HPt" evidence="6">
    <location>
        <begin position="106"/>
        <end position="212"/>
    </location>
</feature>
<evidence type="ECO:0000259" key="6">
    <source>
        <dbReference type="PROSITE" id="PS50894"/>
    </source>
</evidence>
<feature type="modified residue" description="Phosphohistidine" evidence="3">
    <location>
        <position position="39"/>
    </location>
</feature>
<dbReference type="EMBL" id="CP089984">
    <property type="protein sequence ID" value="WXB14218.1"/>
    <property type="molecule type" value="Genomic_DNA"/>
</dbReference>
<dbReference type="Pfam" id="PF02518">
    <property type="entry name" value="HATPase_c"/>
    <property type="match status" value="1"/>
</dbReference>
<dbReference type="InterPro" id="IPR004358">
    <property type="entry name" value="Sig_transdc_His_kin-like_C"/>
</dbReference>
<gene>
    <name evidence="7" type="ORF">LZC94_41115</name>
</gene>
<evidence type="ECO:0000256" key="4">
    <source>
        <dbReference type="SAM" id="MobiDB-lite"/>
    </source>
</evidence>
<dbReference type="InterPro" id="IPR003594">
    <property type="entry name" value="HATPase_dom"/>
</dbReference>
<reference evidence="7 8" key="1">
    <citation type="submission" date="2021-12" db="EMBL/GenBank/DDBJ databases">
        <title>Discovery of the Pendulisporaceae a myxobacterial family with distinct sporulation behavior and unique specialized metabolism.</title>
        <authorList>
            <person name="Garcia R."/>
            <person name="Popoff A."/>
            <person name="Bader C.D."/>
            <person name="Loehr J."/>
            <person name="Walesch S."/>
            <person name="Walt C."/>
            <person name="Boldt J."/>
            <person name="Bunk B."/>
            <person name="Haeckl F.J.F.P.J."/>
            <person name="Gunesch A.P."/>
            <person name="Birkelbach J."/>
            <person name="Nuebel U."/>
            <person name="Pietschmann T."/>
            <person name="Bach T."/>
            <person name="Mueller R."/>
        </authorList>
    </citation>
    <scope>NUCLEOTIDE SEQUENCE [LARGE SCALE GENOMIC DNA]</scope>
    <source>
        <strain evidence="7 8">MSr11954</strain>
    </source>
</reference>
<dbReference type="SUPFAM" id="SSF50341">
    <property type="entry name" value="CheW-like"/>
    <property type="match status" value="1"/>
</dbReference>
<accession>A0ABZ2LWK0</accession>
<name>A0ABZ2LWK0_9BACT</name>
<feature type="modified residue" description="Phosphohistidine" evidence="3">
    <location>
        <position position="150"/>
    </location>
</feature>
<dbReference type="InterPro" id="IPR036061">
    <property type="entry name" value="CheW-like_dom_sf"/>
</dbReference>